<gene>
    <name evidence="4" type="ORF">G3I74_06870</name>
</gene>
<dbReference type="PANTHER" id="PTHR43135:SF3">
    <property type="entry name" value="ALPHA-D-RIBOSE 1-METHYLPHOSPHONATE 5-TRIPHOSPHATE DIPHOSPHATASE"/>
    <property type="match status" value="1"/>
</dbReference>
<feature type="domain" description="Amidohydrolase 3" evidence="3">
    <location>
        <begin position="328"/>
        <end position="420"/>
    </location>
</feature>
<dbReference type="RefSeq" id="WP_164210829.1">
    <property type="nucleotide sequence ID" value="NZ_JAAGSC010000039.1"/>
</dbReference>
<organism evidence="4 5">
    <name type="scientific">Wenzhouxiangella limi</name>
    <dbReference type="NCBI Taxonomy" id="2707351"/>
    <lineage>
        <taxon>Bacteria</taxon>
        <taxon>Pseudomonadati</taxon>
        <taxon>Pseudomonadota</taxon>
        <taxon>Gammaproteobacteria</taxon>
        <taxon>Chromatiales</taxon>
        <taxon>Wenzhouxiangellaceae</taxon>
        <taxon>Wenzhouxiangella</taxon>
    </lineage>
</organism>
<reference evidence="4 5" key="1">
    <citation type="submission" date="2020-02" db="EMBL/GenBank/DDBJ databases">
        <authorList>
            <person name="Zhang X.-Y."/>
        </authorList>
    </citation>
    <scope>NUCLEOTIDE SEQUENCE [LARGE SCALE GENOMIC DNA]</scope>
    <source>
        <strain evidence="4 5">C33</strain>
    </source>
</reference>
<dbReference type="InterPro" id="IPR032466">
    <property type="entry name" value="Metal_Hydrolase"/>
</dbReference>
<keyword evidence="2" id="KW-0732">Signal</keyword>
<dbReference type="AlphaFoldDB" id="A0A845V647"/>
<dbReference type="SUPFAM" id="SSF51556">
    <property type="entry name" value="Metallo-dependent hydrolases"/>
    <property type="match status" value="1"/>
</dbReference>
<dbReference type="InterPro" id="IPR013108">
    <property type="entry name" value="Amidohydro_3"/>
</dbReference>
<evidence type="ECO:0000259" key="3">
    <source>
        <dbReference type="Pfam" id="PF07969"/>
    </source>
</evidence>
<feature type="chain" id="PRO_5032486984" evidence="2">
    <location>
        <begin position="21"/>
        <end position="502"/>
    </location>
</feature>
<feature type="region of interest" description="Disordered" evidence="1">
    <location>
        <begin position="446"/>
        <end position="476"/>
    </location>
</feature>
<dbReference type="Pfam" id="PF07969">
    <property type="entry name" value="Amidohydro_3"/>
    <property type="match status" value="1"/>
</dbReference>
<keyword evidence="4" id="KW-0378">Hydrolase</keyword>
<dbReference type="InterPro" id="IPR051781">
    <property type="entry name" value="Metallo-dep_Hydrolase"/>
</dbReference>
<proteinExistence type="predicted"/>
<sequence>MKRLTLALAIAAFVTLPALADWTPDIEAWNSAPPPQPGAVVVRGATVWTATGAGILENVDLLVRDGRIAAIGESLDAPANAVEIDAAGMHVTPGIIDAHSHAAIIGGVNESSRISTADVRIRDVIDAESINIYRQLAGGVTAINLLHGSANAIGGQMAVIKMRWGAPPEELVFDAARPGIKFALGENPKQSNWNNDTPRYPQTRQGVEQIIRELFQQAADYRSAHENHPEGRAGRDQVPPRPDHRLAAVAEVIYGERDVHSHAYRADEMLALMRIAEQFDFTIRTFQHVLEGYKIGPQLAAHGAGASVFIDWWAFKQEAIDAIGYNPALMHQAGVLTGLHSDNPELARRMNLEAAKAVRYGDLDEHTALQLITAFPADQLGVGARTGRLAPELDADFVLWNGHPLSVYSRVEQTWVDGRRYFDRAADERMRESLAAEHAELIALAQASEDESSDDEQGNAESETDSDADPGKRRRTMSFASHLTGYRASELDHDEYCILHDH</sequence>
<evidence type="ECO:0000313" key="5">
    <source>
        <dbReference type="Proteomes" id="UP000484885"/>
    </source>
</evidence>
<dbReference type="Proteomes" id="UP000484885">
    <property type="component" value="Unassembled WGS sequence"/>
</dbReference>
<evidence type="ECO:0000256" key="2">
    <source>
        <dbReference type="SAM" id="SignalP"/>
    </source>
</evidence>
<feature type="compositionally biased region" description="Acidic residues" evidence="1">
    <location>
        <begin position="448"/>
        <end position="468"/>
    </location>
</feature>
<protein>
    <submittedName>
        <fullName evidence="4">Amidohydrolase family protein</fullName>
    </submittedName>
</protein>
<dbReference type="PANTHER" id="PTHR43135">
    <property type="entry name" value="ALPHA-D-RIBOSE 1-METHYLPHOSPHONATE 5-TRIPHOSPHATE DIPHOSPHATASE"/>
    <property type="match status" value="1"/>
</dbReference>
<evidence type="ECO:0000313" key="4">
    <source>
        <dbReference type="EMBL" id="NDY95445.1"/>
    </source>
</evidence>
<name>A0A845V647_9GAMM</name>
<dbReference type="Gene3D" id="3.20.20.140">
    <property type="entry name" value="Metal-dependent hydrolases"/>
    <property type="match status" value="1"/>
</dbReference>
<dbReference type="EMBL" id="JAAGSC010000039">
    <property type="protein sequence ID" value="NDY95445.1"/>
    <property type="molecule type" value="Genomic_DNA"/>
</dbReference>
<feature type="signal peptide" evidence="2">
    <location>
        <begin position="1"/>
        <end position="20"/>
    </location>
</feature>
<dbReference type="GO" id="GO:0016810">
    <property type="term" value="F:hydrolase activity, acting on carbon-nitrogen (but not peptide) bonds"/>
    <property type="evidence" value="ECO:0007669"/>
    <property type="project" value="InterPro"/>
</dbReference>
<comment type="caution">
    <text evidence="4">The sequence shown here is derived from an EMBL/GenBank/DDBJ whole genome shotgun (WGS) entry which is preliminary data.</text>
</comment>
<keyword evidence="5" id="KW-1185">Reference proteome</keyword>
<dbReference type="SUPFAM" id="SSF51338">
    <property type="entry name" value="Composite domain of metallo-dependent hydrolases"/>
    <property type="match status" value="1"/>
</dbReference>
<evidence type="ECO:0000256" key="1">
    <source>
        <dbReference type="SAM" id="MobiDB-lite"/>
    </source>
</evidence>
<dbReference type="InterPro" id="IPR011059">
    <property type="entry name" value="Metal-dep_hydrolase_composite"/>
</dbReference>
<accession>A0A845V647</accession>